<accession>A0A167P4R5</accession>
<dbReference type="InterPro" id="IPR051681">
    <property type="entry name" value="Ser/Thr_Kinases-Pseudokinases"/>
</dbReference>
<dbReference type="PANTHER" id="PTHR44329">
    <property type="entry name" value="SERINE/THREONINE-PROTEIN KINASE TNNI3K-RELATED"/>
    <property type="match status" value="1"/>
</dbReference>
<dbReference type="SMART" id="SM00220">
    <property type="entry name" value="S_TKc"/>
    <property type="match status" value="1"/>
</dbReference>
<name>A0A167P4R5_CALVF</name>
<dbReference type="GO" id="GO:0004674">
    <property type="term" value="F:protein serine/threonine kinase activity"/>
    <property type="evidence" value="ECO:0007669"/>
    <property type="project" value="TreeGrafter"/>
</dbReference>
<protein>
    <submittedName>
        <fullName evidence="2">Kinase-like protein</fullName>
    </submittedName>
</protein>
<gene>
    <name evidence="2" type="ORF">CALVIDRAFT_465373</name>
</gene>
<feature type="non-terminal residue" evidence="2">
    <location>
        <position position="229"/>
    </location>
</feature>
<dbReference type="InterPro" id="IPR001245">
    <property type="entry name" value="Ser-Thr/Tyr_kinase_cat_dom"/>
</dbReference>
<evidence type="ECO:0000259" key="1">
    <source>
        <dbReference type="PROSITE" id="PS50011"/>
    </source>
</evidence>
<keyword evidence="2" id="KW-0808">Transferase</keyword>
<keyword evidence="3" id="KW-1185">Reference proteome</keyword>
<organism evidence="2 3">
    <name type="scientific">Calocera viscosa (strain TUFC12733)</name>
    <dbReference type="NCBI Taxonomy" id="1330018"/>
    <lineage>
        <taxon>Eukaryota</taxon>
        <taxon>Fungi</taxon>
        <taxon>Dikarya</taxon>
        <taxon>Basidiomycota</taxon>
        <taxon>Agaricomycotina</taxon>
        <taxon>Dacrymycetes</taxon>
        <taxon>Dacrymycetales</taxon>
        <taxon>Dacrymycetaceae</taxon>
        <taxon>Calocera</taxon>
    </lineage>
</organism>
<dbReference type="InterPro" id="IPR011009">
    <property type="entry name" value="Kinase-like_dom_sf"/>
</dbReference>
<reference evidence="2 3" key="1">
    <citation type="journal article" date="2016" name="Mol. Biol. Evol.">
        <title>Comparative Genomics of Early-Diverging Mushroom-Forming Fungi Provides Insights into the Origins of Lignocellulose Decay Capabilities.</title>
        <authorList>
            <person name="Nagy L.G."/>
            <person name="Riley R."/>
            <person name="Tritt A."/>
            <person name="Adam C."/>
            <person name="Daum C."/>
            <person name="Floudas D."/>
            <person name="Sun H."/>
            <person name="Yadav J.S."/>
            <person name="Pangilinan J."/>
            <person name="Larsson K.H."/>
            <person name="Matsuura K."/>
            <person name="Barry K."/>
            <person name="Labutti K."/>
            <person name="Kuo R."/>
            <person name="Ohm R.A."/>
            <person name="Bhattacharya S.S."/>
            <person name="Shirouzu T."/>
            <person name="Yoshinaga Y."/>
            <person name="Martin F.M."/>
            <person name="Grigoriev I.V."/>
            <person name="Hibbett D.S."/>
        </authorList>
    </citation>
    <scope>NUCLEOTIDE SEQUENCE [LARGE SCALE GENOMIC DNA]</scope>
    <source>
        <strain evidence="2 3">TUFC12733</strain>
    </source>
</reference>
<dbReference type="GO" id="GO:0005524">
    <property type="term" value="F:ATP binding"/>
    <property type="evidence" value="ECO:0007669"/>
    <property type="project" value="InterPro"/>
</dbReference>
<dbReference type="Pfam" id="PF07714">
    <property type="entry name" value="PK_Tyr_Ser-Thr"/>
    <property type="match status" value="1"/>
</dbReference>
<dbReference type="STRING" id="1330018.A0A167P4R5"/>
<dbReference type="InterPro" id="IPR000719">
    <property type="entry name" value="Prot_kinase_dom"/>
</dbReference>
<evidence type="ECO:0000313" key="3">
    <source>
        <dbReference type="Proteomes" id="UP000076738"/>
    </source>
</evidence>
<sequence>RELKSWSLLEHENVLPLLGVVIAPEAGQLWLVSPWMEKSNLRDYMQCHPEADALHMLIGVARGLKYVHSQGIVHGDLKANNVLVDDQGQPRLMDFGLSFDQEELNKVQTTSSMFYGNCRWLAPERLNPTEFNLRPAEARSTSSDVYAFGMVIYEVFSGEVPFYEIPNSMFIPGHVLDGKRPKPLEDVARPGFNGRLWSLLSDCWLGNPRERPSVQAVEVALQAVSSETE</sequence>
<keyword evidence="2" id="KW-0418">Kinase</keyword>
<dbReference type="EMBL" id="KV417276">
    <property type="protein sequence ID" value="KZO98417.1"/>
    <property type="molecule type" value="Genomic_DNA"/>
</dbReference>
<dbReference type="PANTHER" id="PTHR44329:SF214">
    <property type="entry name" value="PROTEIN KINASE DOMAIN-CONTAINING PROTEIN"/>
    <property type="match status" value="1"/>
</dbReference>
<feature type="domain" description="Protein kinase" evidence="1">
    <location>
        <begin position="1"/>
        <end position="221"/>
    </location>
</feature>
<dbReference type="PIRSF" id="PIRSF000654">
    <property type="entry name" value="Integrin-linked_kinase"/>
    <property type="match status" value="1"/>
</dbReference>
<dbReference type="SUPFAM" id="SSF56112">
    <property type="entry name" value="Protein kinase-like (PK-like)"/>
    <property type="match status" value="1"/>
</dbReference>
<dbReference type="PROSITE" id="PS00108">
    <property type="entry name" value="PROTEIN_KINASE_ST"/>
    <property type="match status" value="1"/>
</dbReference>
<proteinExistence type="predicted"/>
<dbReference type="PROSITE" id="PS50011">
    <property type="entry name" value="PROTEIN_KINASE_DOM"/>
    <property type="match status" value="1"/>
</dbReference>
<feature type="non-terminal residue" evidence="2">
    <location>
        <position position="1"/>
    </location>
</feature>
<dbReference type="Gene3D" id="1.10.510.10">
    <property type="entry name" value="Transferase(Phosphotransferase) domain 1"/>
    <property type="match status" value="1"/>
</dbReference>
<dbReference type="OrthoDB" id="4062651at2759"/>
<dbReference type="Proteomes" id="UP000076738">
    <property type="component" value="Unassembled WGS sequence"/>
</dbReference>
<dbReference type="AlphaFoldDB" id="A0A167P4R5"/>
<evidence type="ECO:0000313" key="2">
    <source>
        <dbReference type="EMBL" id="KZO98417.1"/>
    </source>
</evidence>
<dbReference type="InterPro" id="IPR008271">
    <property type="entry name" value="Ser/Thr_kinase_AS"/>
</dbReference>